<dbReference type="Proteomes" id="UP001482520">
    <property type="component" value="Unassembled WGS sequence"/>
</dbReference>
<dbReference type="Pfam" id="PF00413">
    <property type="entry name" value="Peptidase_M10"/>
    <property type="match status" value="1"/>
</dbReference>
<dbReference type="EMBL" id="JBEGDP010000005">
    <property type="protein sequence ID" value="MEQ7846925.1"/>
    <property type="molecule type" value="Genomic_DNA"/>
</dbReference>
<evidence type="ECO:0000259" key="7">
    <source>
        <dbReference type="Pfam" id="PF00413"/>
    </source>
</evidence>
<keyword evidence="6" id="KW-0812">Transmembrane</keyword>
<keyword evidence="4" id="KW-0862">Zinc</keyword>
<evidence type="ECO:0000313" key="8">
    <source>
        <dbReference type="EMBL" id="MEQ7846925.1"/>
    </source>
</evidence>
<evidence type="ECO:0000256" key="2">
    <source>
        <dbReference type="ARBA" id="ARBA00022723"/>
    </source>
</evidence>
<feature type="compositionally biased region" description="Basic residues" evidence="5">
    <location>
        <begin position="47"/>
        <end position="60"/>
    </location>
</feature>
<gene>
    <name evidence="8" type="ORF">V6R90_06505</name>
</gene>
<keyword evidence="8" id="KW-0482">Metalloprotease</keyword>
<evidence type="ECO:0000256" key="6">
    <source>
        <dbReference type="SAM" id="Phobius"/>
    </source>
</evidence>
<accession>A0ABV1NWP1</accession>
<reference evidence="8 9" key="1">
    <citation type="submission" date="2024-02" db="EMBL/GenBank/DDBJ databases">
        <title>Full genome sequence of Nocardioides kribbensis.</title>
        <authorList>
            <person name="Poletto B.L."/>
            <person name="Silva G."/>
            <person name="Galante D."/>
            <person name="Campos K.R."/>
            <person name="Santos M.B.N."/>
            <person name="Sacchi C.T."/>
        </authorList>
    </citation>
    <scope>NUCLEOTIDE SEQUENCE [LARGE SCALE GENOMIC DNA]</scope>
    <source>
        <strain evidence="8 9">O4R</strain>
    </source>
</reference>
<comment type="caution">
    <text evidence="8">The sequence shown here is derived from an EMBL/GenBank/DDBJ whole genome shotgun (WGS) entry which is preliminary data.</text>
</comment>
<dbReference type="Gene3D" id="3.40.390.10">
    <property type="entry name" value="Collagenase (Catalytic Domain)"/>
    <property type="match status" value="1"/>
</dbReference>
<keyword evidence="9" id="KW-1185">Reference proteome</keyword>
<keyword evidence="1" id="KW-0645">Protease</keyword>
<keyword evidence="3 8" id="KW-0378">Hydrolase</keyword>
<keyword evidence="6" id="KW-0472">Membrane</keyword>
<dbReference type="GO" id="GO:0008237">
    <property type="term" value="F:metallopeptidase activity"/>
    <property type="evidence" value="ECO:0007669"/>
    <property type="project" value="UniProtKB-KW"/>
</dbReference>
<evidence type="ECO:0000313" key="9">
    <source>
        <dbReference type="Proteomes" id="UP001482520"/>
    </source>
</evidence>
<dbReference type="EC" id="3.4.24.-" evidence="8"/>
<evidence type="ECO:0000256" key="5">
    <source>
        <dbReference type="SAM" id="MobiDB-lite"/>
    </source>
</evidence>
<dbReference type="RefSeq" id="WP_193662792.1">
    <property type="nucleotide sequence ID" value="NZ_BAAAMM010000003.1"/>
</dbReference>
<name>A0ABV1NWP1_9ACTN</name>
<keyword evidence="6" id="KW-1133">Transmembrane helix</keyword>
<feature type="transmembrane region" description="Helical" evidence="6">
    <location>
        <begin position="60"/>
        <end position="80"/>
    </location>
</feature>
<proteinExistence type="predicted"/>
<feature type="region of interest" description="Disordered" evidence="5">
    <location>
        <begin position="26"/>
        <end position="60"/>
    </location>
</feature>
<protein>
    <submittedName>
        <fullName evidence="8">Matrixin family metalloprotease</fullName>
        <ecNumber evidence="8">3.4.24.-</ecNumber>
    </submittedName>
</protein>
<sequence>MGFSQRRAQRRWAREMERRLRELDRLDQAHGLGASPTHRPVREPWGARRRTSGPRRERRAHGPVLPGLLVAVVVTTLLLMRDPGAFGNRMRDLLGRNDRLGDLVGVEDTGGSYDFSLTQRGGRQPVSWNPCEPITYVVNPEGAPEGWEELVSESVAEIEGATGFRFSDEGVTDDRDFERRESLLGRPAPVLIGWSDAEEVPRLAGDVAGLGGSATSQGLGRRYYVTGMVALDTDVYDRLADEPGGREQMRAILVHELGHVVGLGHVDDPEELMNADNLGRTTLGEGDREGLARLGSVPCS</sequence>
<dbReference type="SUPFAM" id="SSF55486">
    <property type="entry name" value="Metalloproteases ('zincins'), catalytic domain"/>
    <property type="match status" value="1"/>
</dbReference>
<keyword evidence="2" id="KW-0479">Metal-binding</keyword>
<evidence type="ECO:0000256" key="1">
    <source>
        <dbReference type="ARBA" id="ARBA00022670"/>
    </source>
</evidence>
<evidence type="ECO:0000256" key="3">
    <source>
        <dbReference type="ARBA" id="ARBA00022801"/>
    </source>
</evidence>
<evidence type="ECO:0000256" key="4">
    <source>
        <dbReference type="ARBA" id="ARBA00022833"/>
    </source>
</evidence>
<feature type="domain" description="Peptidase M10 metallopeptidase" evidence="7">
    <location>
        <begin position="226"/>
        <end position="275"/>
    </location>
</feature>
<dbReference type="InterPro" id="IPR001818">
    <property type="entry name" value="Pept_M10_metallopeptidase"/>
</dbReference>
<dbReference type="InterPro" id="IPR024079">
    <property type="entry name" value="MetalloPept_cat_dom_sf"/>
</dbReference>
<organism evidence="8 9">
    <name type="scientific">Nocardioides kribbensis</name>
    <dbReference type="NCBI Taxonomy" id="305517"/>
    <lineage>
        <taxon>Bacteria</taxon>
        <taxon>Bacillati</taxon>
        <taxon>Actinomycetota</taxon>
        <taxon>Actinomycetes</taxon>
        <taxon>Propionibacteriales</taxon>
        <taxon>Nocardioidaceae</taxon>
        <taxon>Nocardioides</taxon>
    </lineage>
</organism>